<evidence type="ECO:0000313" key="2">
    <source>
        <dbReference type="Proteomes" id="UP000663836"/>
    </source>
</evidence>
<name>A0A820KRU0_9BILA</name>
<comment type="caution">
    <text evidence="1">The sequence shown here is derived from an EMBL/GenBank/DDBJ whole genome shotgun (WGS) entry which is preliminary data.</text>
</comment>
<accession>A0A820KRU0</accession>
<dbReference type="EMBL" id="CAJOBD010049724">
    <property type="protein sequence ID" value="CAF4347656.1"/>
    <property type="molecule type" value="Genomic_DNA"/>
</dbReference>
<dbReference type="Proteomes" id="UP000663836">
    <property type="component" value="Unassembled WGS sequence"/>
</dbReference>
<proteinExistence type="predicted"/>
<gene>
    <name evidence="1" type="ORF">JBS370_LOCUS41825</name>
</gene>
<sequence length="160" mass="19466">TIPLLVSIDQCIPFLDHHIGHSKGNLEIKVAHDWNVEPYALPYIFGHPRHNYLTLIRAILIRAICCYAYVLDFIDEMEYLQKSMEYNQFSKHFICDQIKSFLMEFHTPEIRLFGPDQFFDQMSYDRLRRHVRKYLQDRKQSLLRQNEKLWQEQCQRSWRS</sequence>
<organism evidence="1 2">
    <name type="scientific">Rotaria sordida</name>
    <dbReference type="NCBI Taxonomy" id="392033"/>
    <lineage>
        <taxon>Eukaryota</taxon>
        <taxon>Metazoa</taxon>
        <taxon>Spiralia</taxon>
        <taxon>Gnathifera</taxon>
        <taxon>Rotifera</taxon>
        <taxon>Eurotatoria</taxon>
        <taxon>Bdelloidea</taxon>
        <taxon>Philodinida</taxon>
        <taxon>Philodinidae</taxon>
        <taxon>Rotaria</taxon>
    </lineage>
</organism>
<evidence type="ECO:0000313" key="1">
    <source>
        <dbReference type="EMBL" id="CAF4347656.1"/>
    </source>
</evidence>
<protein>
    <submittedName>
        <fullName evidence="1">Uncharacterized protein</fullName>
    </submittedName>
</protein>
<feature type="non-terminal residue" evidence="1">
    <location>
        <position position="1"/>
    </location>
</feature>
<dbReference type="AlphaFoldDB" id="A0A820KRU0"/>
<reference evidence="1" key="1">
    <citation type="submission" date="2021-02" db="EMBL/GenBank/DDBJ databases">
        <authorList>
            <person name="Nowell W R."/>
        </authorList>
    </citation>
    <scope>NUCLEOTIDE SEQUENCE</scope>
</reference>